<dbReference type="AlphaFoldDB" id="A0A382T1G7"/>
<dbReference type="SUPFAM" id="SSF51197">
    <property type="entry name" value="Clavaminate synthase-like"/>
    <property type="match status" value="1"/>
</dbReference>
<comment type="similarity">
    <text evidence="1">Belongs to the TfdA dioxygenase family.</text>
</comment>
<gene>
    <name evidence="7" type="ORF">METZ01_LOCUS367945</name>
</gene>
<reference evidence="7" key="1">
    <citation type="submission" date="2018-05" db="EMBL/GenBank/DDBJ databases">
        <authorList>
            <person name="Lanie J.A."/>
            <person name="Ng W.-L."/>
            <person name="Kazmierczak K.M."/>
            <person name="Andrzejewski T.M."/>
            <person name="Davidsen T.M."/>
            <person name="Wayne K.J."/>
            <person name="Tettelin H."/>
            <person name="Glass J.I."/>
            <person name="Rusch D."/>
            <person name="Podicherti R."/>
            <person name="Tsui H.-C.T."/>
            <person name="Winkler M.E."/>
        </authorList>
    </citation>
    <scope>NUCLEOTIDE SEQUENCE</scope>
</reference>
<feature type="non-terminal residue" evidence="7">
    <location>
        <position position="1"/>
    </location>
</feature>
<organism evidence="7">
    <name type="scientific">marine metagenome</name>
    <dbReference type="NCBI Taxonomy" id="408172"/>
    <lineage>
        <taxon>unclassified sequences</taxon>
        <taxon>metagenomes</taxon>
        <taxon>ecological metagenomes</taxon>
    </lineage>
</organism>
<evidence type="ECO:0000256" key="5">
    <source>
        <dbReference type="ARBA" id="ARBA00023004"/>
    </source>
</evidence>
<accession>A0A382T1G7</accession>
<dbReference type="Pfam" id="PF02668">
    <property type="entry name" value="TauD"/>
    <property type="match status" value="1"/>
</dbReference>
<dbReference type="InterPro" id="IPR042098">
    <property type="entry name" value="TauD-like_sf"/>
</dbReference>
<evidence type="ECO:0000313" key="7">
    <source>
        <dbReference type="EMBL" id="SVD15091.1"/>
    </source>
</evidence>
<dbReference type="PANTHER" id="PTHR30468">
    <property type="entry name" value="ALPHA-KETOGLUTARATE-DEPENDENT SULFONATE DIOXYGENASE"/>
    <property type="match status" value="1"/>
</dbReference>
<protein>
    <recommendedName>
        <fullName evidence="6">TauD/TfdA-like domain-containing protein</fullName>
    </recommendedName>
</protein>
<dbReference type="EMBL" id="UINC01132648">
    <property type="protein sequence ID" value="SVD15091.1"/>
    <property type="molecule type" value="Genomic_DNA"/>
</dbReference>
<dbReference type="Gene3D" id="3.60.130.10">
    <property type="entry name" value="Clavaminate synthase-like"/>
    <property type="match status" value="1"/>
</dbReference>
<keyword evidence="3" id="KW-0223">Dioxygenase</keyword>
<name>A0A382T1G7_9ZZZZ</name>
<proteinExistence type="inferred from homology"/>
<dbReference type="GO" id="GO:0046872">
    <property type="term" value="F:metal ion binding"/>
    <property type="evidence" value="ECO:0007669"/>
    <property type="project" value="UniProtKB-KW"/>
</dbReference>
<dbReference type="GO" id="GO:0000908">
    <property type="term" value="F:taurine dioxygenase activity"/>
    <property type="evidence" value="ECO:0007669"/>
    <property type="project" value="TreeGrafter"/>
</dbReference>
<evidence type="ECO:0000256" key="2">
    <source>
        <dbReference type="ARBA" id="ARBA00022723"/>
    </source>
</evidence>
<feature type="domain" description="TauD/TfdA-like" evidence="6">
    <location>
        <begin position="6"/>
        <end position="177"/>
    </location>
</feature>
<keyword evidence="4" id="KW-0560">Oxidoreductase</keyword>
<evidence type="ECO:0000259" key="6">
    <source>
        <dbReference type="Pfam" id="PF02668"/>
    </source>
</evidence>
<dbReference type="InterPro" id="IPR003819">
    <property type="entry name" value="TauD/TfdA-like"/>
</dbReference>
<dbReference type="GO" id="GO:0005737">
    <property type="term" value="C:cytoplasm"/>
    <property type="evidence" value="ECO:0007669"/>
    <property type="project" value="TreeGrafter"/>
</dbReference>
<dbReference type="GO" id="GO:0006790">
    <property type="term" value="P:sulfur compound metabolic process"/>
    <property type="evidence" value="ECO:0007669"/>
    <property type="project" value="TreeGrafter"/>
</dbReference>
<sequence length="186" mass="21273">ADTGGYENIWHHDVTWREFPSRSTILRAVEVPPVGGDTLFADMCAAYDGLPNDLRAATDGLSAVHTFERAFGRQVPADRVEEMRALYPDVVHPVVCTHGRTGRRFLYVNRVFVQRLADRSREDSLDLLDRLCRQADYPEYQCRFSWAPGSIAFWDNRAVQHYANSDYWPAVRIMERASIIGDRPIA</sequence>
<dbReference type="PANTHER" id="PTHR30468:SF1">
    <property type="entry name" value="ALPHA-KETOGLUTARATE-DEPENDENT SULFONATE DIOXYGENASE"/>
    <property type="match status" value="1"/>
</dbReference>
<evidence type="ECO:0000256" key="4">
    <source>
        <dbReference type="ARBA" id="ARBA00023002"/>
    </source>
</evidence>
<keyword evidence="5" id="KW-0408">Iron</keyword>
<evidence type="ECO:0000256" key="3">
    <source>
        <dbReference type="ARBA" id="ARBA00022964"/>
    </source>
</evidence>
<evidence type="ECO:0000256" key="1">
    <source>
        <dbReference type="ARBA" id="ARBA00005896"/>
    </source>
</evidence>
<dbReference type="InterPro" id="IPR051323">
    <property type="entry name" value="AtsK-like"/>
</dbReference>
<keyword evidence="2" id="KW-0479">Metal-binding</keyword>